<dbReference type="PROSITE" id="PS50109">
    <property type="entry name" value="HIS_KIN"/>
    <property type="match status" value="1"/>
</dbReference>
<dbReference type="InterPro" id="IPR003594">
    <property type="entry name" value="HATPase_dom"/>
</dbReference>
<dbReference type="InterPro" id="IPR005467">
    <property type="entry name" value="His_kinase_dom"/>
</dbReference>
<dbReference type="SMART" id="SM00388">
    <property type="entry name" value="HisKA"/>
    <property type="match status" value="1"/>
</dbReference>
<keyword evidence="10" id="KW-0067">ATP-binding</keyword>
<evidence type="ECO:0000256" key="4">
    <source>
        <dbReference type="ARBA" id="ARBA00022475"/>
    </source>
</evidence>
<dbReference type="Proteomes" id="UP000652847">
    <property type="component" value="Unassembled WGS sequence"/>
</dbReference>
<evidence type="ECO:0000313" key="17">
    <source>
        <dbReference type="Proteomes" id="UP000652847"/>
    </source>
</evidence>
<dbReference type="AlphaFoldDB" id="A0A8I0AHL7"/>
<dbReference type="PANTHER" id="PTHR45528:SF1">
    <property type="entry name" value="SENSOR HISTIDINE KINASE CPXA"/>
    <property type="match status" value="1"/>
</dbReference>
<evidence type="ECO:0000256" key="1">
    <source>
        <dbReference type="ARBA" id="ARBA00000085"/>
    </source>
</evidence>
<keyword evidence="11 14" id="KW-1133">Transmembrane helix</keyword>
<keyword evidence="7 14" id="KW-0812">Transmembrane</keyword>
<dbReference type="EC" id="2.7.13.3" evidence="3"/>
<dbReference type="PANTHER" id="PTHR45528">
    <property type="entry name" value="SENSOR HISTIDINE KINASE CPXA"/>
    <property type="match status" value="1"/>
</dbReference>
<reference evidence="16 17" key="1">
    <citation type="submission" date="2020-08" db="EMBL/GenBank/DDBJ databases">
        <title>Genome public.</title>
        <authorList>
            <person name="Liu C."/>
            <person name="Sun Q."/>
        </authorList>
    </citation>
    <scope>NUCLEOTIDE SEQUENCE [LARGE SCALE GENOMIC DNA]</scope>
    <source>
        <strain evidence="16 17">BX17</strain>
    </source>
</reference>
<evidence type="ECO:0000256" key="6">
    <source>
        <dbReference type="ARBA" id="ARBA00022679"/>
    </source>
</evidence>
<keyword evidence="5" id="KW-0597">Phosphoprotein</keyword>
<dbReference type="InterPro" id="IPR036097">
    <property type="entry name" value="HisK_dim/P_sf"/>
</dbReference>
<dbReference type="InterPro" id="IPR036890">
    <property type="entry name" value="HATPase_C_sf"/>
</dbReference>
<dbReference type="GO" id="GO:0005524">
    <property type="term" value="F:ATP binding"/>
    <property type="evidence" value="ECO:0007669"/>
    <property type="project" value="UniProtKB-KW"/>
</dbReference>
<protein>
    <recommendedName>
        <fullName evidence="3">histidine kinase</fullName>
        <ecNumber evidence="3">2.7.13.3</ecNumber>
    </recommendedName>
</protein>
<keyword evidence="6" id="KW-0808">Transferase</keyword>
<organism evidence="16 17">
    <name type="scientific">Blautia segnis</name>
    <dbReference type="NCBI Taxonomy" id="2763030"/>
    <lineage>
        <taxon>Bacteria</taxon>
        <taxon>Bacillati</taxon>
        <taxon>Bacillota</taxon>
        <taxon>Clostridia</taxon>
        <taxon>Lachnospirales</taxon>
        <taxon>Lachnospiraceae</taxon>
        <taxon>Blautia</taxon>
    </lineage>
</organism>
<dbReference type="Gene3D" id="3.30.565.10">
    <property type="entry name" value="Histidine kinase-like ATPase, C-terminal domain"/>
    <property type="match status" value="1"/>
</dbReference>
<evidence type="ECO:0000256" key="3">
    <source>
        <dbReference type="ARBA" id="ARBA00012438"/>
    </source>
</evidence>
<keyword evidence="8" id="KW-0547">Nucleotide-binding</keyword>
<evidence type="ECO:0000256" key="7">
    <source>
        <dbReference type="ARBA" id="ARBA00022692"/>
    </source>
</evidence>
<evidence type="ECO:0000256" key="2">
    <source>
        <dbReference type="ARBA" id="ARBA00004651"/>
    </source>
</evidence>
<dbReference type="EMBL" id="JACOOT010000011">
    <property type="protein sequence ID" value="MBC5650508.1"/>
    <property type="molecule type" value="Genomic_DNA"/>
</dbReference>
<proteinExistence type="predicted"/>
<dbReference type="InterPro" id="IPR003661">
    <property type="entry name" value="HisK_dim/P_dom"/>
</dbReference>
<keyword evidence="17" id="KW-1185">Reference proteome</keyword>
<dbReference type="InterPro" id="IPR050398">
    <property type="entry name" value="HssS/ArlS-like"/>
</dbReference>
<dbReference type="Pfam" id="PF00512">
    <property type="entry name" value="HisKA"/>
    <property type="match status" value="1"/>
</dbReference>
<keyword evidence="12" id="KW-0902">Two-component regulatory system</keyword>
<evidence type="ECO:0000256" key="10">
    <source>
        <dbReference type="ARBA" id="ARBA00022840"/>
    </source>
</evidence>
<dbReference type="RefSeq" id="WP_186901050.1">
    <property type="nucleotide sequence ID" value="NZ_JACOOT010000011.1"/>
</dbReference>
<comment type="subcellular location">
    <subcellularLocation>
        <location evidence="2">Cell membrane</location>
        <topology evidence="2">Multi-pass membrane protein</topology>
    </subcellularLocation>
</comment>
<evidence type="ECO:0000256" key="12">
    <source>
        <dbReference type="ARBA" id="ARBA00023012"/>
    </source>
</evidence>
<accession>A0A8I0AHL7</accession>
<feature type="transmembrane region" description="Helical" evidence="14">
    <location>
        <begin position="541"/>
        <end position="561"/>
    </location>
</feature>
<dbReference type="CDD" id="cd00082">
    <property type="entry name" value="HisKA"/>
    <property type="match status" value="1"/>
</dbReference>
<dbReference type="Gene3D" id="1.10.287.130">
    <property type="match status" value="1"/>
</dbReference>
<feature type="transmembrane region" description="Helical" evidence="14">
    <location>
        <begin position="581"/>
        <end position="603"/>
    </location>
</feature>
<keyword evidence="13 14" id="KW-0472">Membrane</keyword>
<dbReference type="SUPFAM" id="SSF55874">
    <property type="entry name" value="ATPase domain of HSP90 chaperone/DNA topoisomerase II/histidine kinase"/>
    <property type="match status" value="1"/>
</dbReference>
<gene>
    <name evidence="16" type="ORF">H8S54_05145</name>
</gene>
<feature type="domain" description="Histidine kinase" evidence="15">
    <location>
        <begin position="761"/>
        <end position="975"/>
    </location>
</feature>
<dbReference type="SUPFAM" id="SSF47384">
    <property type="entry name" value="Homodimeric domain of signal transducing histidine kinase"/>
    <property type="match status" value="1"/>
</dbReference>
<evidence type="ECO:0000256" key="5">
    <source>
        <dbReference type="ARBA" id="ARBA00022553"/>
    </source>
</evidence>
<evidence type="ECO:0000256" key="14">
    <source>
        <dbReference type="SAM" id="Phobius"/>
    </source>
</evidence>
<dbReference type="GO" id="GO:0005886">
    <property type="term" value="C:plasma membrane"/>
    <property type="evidence" value="ECO:0007669"/>
    <property type="project" value="UniProtKB-SubCell"/>
</dbReference>
<dbReference type="Pfam" id="PF02518">
    <property type="entry name" value="HATPase_c"/>
    <property type="match status" value="1"/>
</dbReference>
<evidence type="ECO:0000259" key="15">
    <source>
        <dbReference type="PROSITE" id="PS50109"/>
    </source>
</evidence>
<evidence type="ECO:0000313" key="16">
    <source>
        <dbReference type="EMBL" id="MBC5650508.1"/>
    </source>
</evidence>
<feature type="transmembrane region" description="Helical" evidence="14">
    <location>
        <begin position="498"/>
        <end position="520"/>
    </location>
</feature>
<comment type="catalytic activity">
    <reaction evidence="1">
        <text>ATP + protein L-histidine = ADP + protein N-phospho-L-histidine.</text>
        <dbReference type="EC" id="2.7.13.3"/>
    </reaction>
</comment>
<name>A0A8I0AHL7_9FIRM</name>
<dbReference type="SMART" id="SM00387">
    <property type="entry name" value="HATPase_c"/>
    <property type="match status" value="1"/>
</dbReference>
<evidence type="ECO:0000256" key="11">
    <source>
        <dbReference type="ARBA" id="ARBA00022989"/>
    </source>
</evidence>
<keyword evidence="4" id="KW-1003">Cell membrane</keyword>
<feature type="transmembrane region" description="Helical" evidence="14">
    <location>
        <begin position="652"/>
        <end position="671"/>
    </location>
</feature>
<dbReference type="GO" id="GO:0000155">
    <property type="term" value="F:phosphorelay sensor kinase activity"/>
    <property type="evidence" value="ECO:0007669"/>
    <property type="project" value="InterPro"/>
</dbReference>
<keyword evidence="9 16" id="KW-0418">Kinase</keyword>
<evidence type="ECO:0000256" key="9">
    <source>
        <dbReference type="ARBA" id="ARBA00022777"/>
    </source>
</evidence>
<sequence>MKKKKWYRSVSMKGNLLVLQYLLLGAFLFCGVMFVSLQMQGLRVSDSGKEYVDSQAFANKFYGASMDVAHAISGTFAYGDFEEDTNEQTSTSLTQGDNSTGAAVTSGAVSADSRVVDLSEVAADESLSFTNTSGLAYSLSDLKEWAQIPDYDSESAAPIVVCHKASASEESFSLPMEYYYADDFLKKINAGEFALSVYADIDDSGNQTWFTYQEPDEFAEDDTSDYKRSIIESIKTAIRSGDLDPDFFSNIQVKSKDGATLYDQIYSYQGYYQLTEYFAPQGADNLLDVLNSNAKWNNSIDEAFEDLYTILSQLGVYNDMKQELDAYAQGLSNMSYLYINEDTGKILSNDSDLVKELDYKKSSGVSITASGTQASTDSKNINSAESQNSTASKSISSAIDYYQNLHEILDSREEVSYILIQTKPEEFTSNLKGLDIRDTFPGNDITADSWKESLHSALLEETGNYIFAAYVNQKLPVSDVFSSGKTFFDSYSSYTRPVFWIGILCLLLFVASFVFLTAIAGRKSTDEELHLCFFDRWPTELAAGLVVIAWLPVIVFGLTHLPIASYQIARLQSSLIDAYFLFRLTLFGLYTLFWFQIGYLSLVRRIKAKQLWKNSILRRLLLLIVKIIKKAAHKIRVLADFYARNTAARLKVTFAFLVFVFLKYFICAVFLDSGLLFFGFSFLVDLLILGLGITKAYHQEQILKGLKEISGGNLQYKIPLDKLSGNNKRIAEYINNIGSGLDAAVENSVKNERMKTELITNVSHDLKTPLTSIISYIDLLKRENFTDPKVLEYLDILEAKAARLKVLTEDVVEASKASTGNLTLNMTNLDFVEMLHQVIGEFEERFEEHHLTMMVYFPDEPSVICADGQRMWRVLENIFGNVTKYAMEKTRVYAEVQNARNQVIFSLKNISAQPLNFAAEELTERFVRGDVARNTEGSGLGLSIAKSLTELQGGKFQLYLDGDLFKVTITFQAQTPSQPTPSLPEQPEPEVR</sequence>
<comment type="caution">
    <text evidence="16">The sequence shown here is derived from an EMBL/GenBank/DDBJ whole genome shotgun (WGS) entry which is preliminary data.</text>
</comment>
<evidence type="ECO:0000256" key="8">
    <source>
        <dbReference type="ARBA" id="ARBA00022741"/>
    </source>
</evidence>
<evidence type="ECO:0000256" key="13">
    <source>
        <dbReference type="ARBA" id="ARBA00023136"/>
    </source>
</evidence>